<evidence type="ECO:0000313" key="2">
    <source>
        <dbReference type="Proteomes" id="UP001054837"/>
    </source>
</evidence>
<gene>
    <name evidence="1" type="ORF">CDAR_46431</name>
</gene>
<reference evidence="1 2" key="1">
    <citation type="submission" date="2021-06" db="EMBL/GenBank/DDBJ databases">
        <title>Caerostris darwini draft genome.</title>
        <authorList>
            <person name="Kono N."/>
            <person name="Arakawa K."/>
        </authorList>
    </citation>
    <scope>NUCLEOTIDE SEQUENCE [LARGE SCALE GENOMIC DNA]</scope>
</reference>
<evidence type="ECO:0000313" key="1">
    <source>
        <dbReference type="EMBL" id="GIY27751.1"/>
    </source>
</evidence>
<accession>A0AAV4S3J0</accession>
<name>A0AAV4S3J0_9ARAC</name>
<dbReference type="Proteomes" id="UP001054837">
    <property type="component" value="Unassembled WGS sequence"/>
</dbReference>
<dbReference type="EMBL" id="BPLQ01007075">
    <property type="protein sequence ID" value="GIY27751.1"/>
    <property type="molecule type" value="Genomic_DNA"/>
</dbReference>
<comment type="caution">
    <text evidence="1">The sequence shown here is derived from an EMBL/GenBank/DDBJ whole genome shotgun (WGS) entry which is preliminary data.</text>
</comment>
<sequence>MFEDYSRKEFLQEAIQETKESFGFRELGAGKHCQQSVSSDCEDNLTEIVNHSLLQRRGGKQIARVLGEHLLFSFFAGVSFYAARLDYRSTDCILYMYESFKFITSGRNIRLAFIYVK</sequence>
<protein>
    <submittedName>
        <fullName evidence="1">Uncharacterized protein</fullName>
    </submittedName>
</protein>
<dbReference type="AlphaFoldDB" id="A0AAV4S3J0"/>
<keyword evidence="2" id="KW-1185">Reference proteome</keyword>
<organism evidence="1 2">
    <name type="scientific">Caerostris darwini</name>
    <dbReference type="NCBI Taxonomy" id="1538125"/>
    <lineage>
        <taxon>Eukaryota</taxon>
        <taxon>Metazoa</taxon>
        <taxon>Ecdysozoa</taxon>
        <taxon>Arthropoda</taxon>
        <taxon>Chelicerata</taxon>
        <taxon>Arachnida</taxon>
        <taxon>Araneae</taxon>
        <taxon>Araneomorphae</taxon>
        <taxon>Entelegynae</taxon>
        <taxon>Araneoidea</taxon>
        <taxon>Araneidae</taxon>
        <taxon>Caerostris</taxon>
    </lineage>
</organism>
<proteinExistence type="predicted"/>